<evidence type="ECO:0000259" key="3">
    <source>
        <dbReference type="SMART" id="SM00208"/>
    </source>
</evidence>
<feature type="domain" description="TNFR-Cys" evidence="3">
    <location>
        <begin position="26"/>
        <end position="63"/>
    </location>
</feature>
<dbReference type="EMBL" id="JANPWB010000010">
    <property type="protein sequence ID" value="KAJ1144991.1"/>
    <property type="molecule type" value="Genomic_DNA"/>
</dbReference>
<dbReference type="Gene3D" id="2.10.50.10">
    <property type="entry name" value="Tumor Necrosis Factor Receptor, subunit A, domain 2"/>
    <property type="match status" value="1"/>
</dbReference>
<feature type="chain" id="PRO_5043339155" description="TNFR-Cys domain-containing protein" evidence="2">
    <location>
        <begin position="24"/>
        <end position="254"/>
    </location>
</feature>
<evidence type="ECO:0000313" key="5">
    <source>
        <dbReference type="Proteomes" id="UP001066276"/>
    </source>
</evidence>
<reference evidence="4" key="1">
    <citation type="journal article" date="2022" name="bioRxiv">
        <title>Sequencing and chromosome-scale assembly of the giantPleurodeles waltlgenome.</title>
        <authorList>
            <person name="Brown T."/>
            <person name="Elewa A."/>
            <person name="Iarovenko S."/>
            <person name="Subramanian E."/>
            <person name="Araus A.J."/>
            <person name="Petzold A."/>
            <person name="Susuki M."/>
            <person name="Suzuki K.-i.T."/>
            <person name="Hayashi T."/>
            <person name="Toyoda A."/>
            <person name="Oliveira C."/>
            <person name="Osipova E."/>
            <person name="Leigh N.D."/>
            <person name="Simon A."/>
            <person name="Yun M.H."/>
        </authorList>
    </citation>
    <scope>NUCLEOTIDE SEQUENCE</scope>
    <source>
        <strain evidence="4">20211129_DDA</strain>
        <tissue evidence="4">Liver</tissue>
    </source>
</reference>
<evidence type="ECO:0000256" key="2">
    <source>
        <dbReference type="SAM" id="SignalP"/>
    </source>
</evidence>
<feature type="domain" description="TNFR-Cys" evidence="3">
    <location>
        <begin position="107"/>
        <end position="145"/>
    </location>
</feature>
<organism evidence="4 5">
    <name type="scientific">Pleurodeles waltl</name>
    <name type="common">Iberian ribbed newt</name>
    <dbReference type="NCBI Taxonomy" id="8319"/>
    <lineage>
        <taxon>Eukaryota</taxon>
        <taxon>Metazoa</taxon>
        <taxon>Chordata</taxon>
        <taxon>Craniata</taxon>
        <taxon>Vertebrata</taxon>
        <taxon>Euteleostomi</taxon>
        <taxon>Amphibia</taxon>
        <taxon>Batrachia</taxon>
        <taxon>Caudata</taxon>
        <taxon>Salamandroidea</taxon>
        <taxon>Salamandridae</taxon>
        <taxon>Pleurodelinae</taxon>
        <taxon>Pleurodeles</taxon>
    </lineage>
</organism>
<keyword evidence="2" id="KW-0732">Signal</keyword>
<dbReference type="AlphaFoldDB" id="A0AAV7QX63"/>
<dbReference type="PANTHER" id="PTHR47388:SF1">
    <property type="entry name" value="TUMOR NECROSIS FACTOR RECEPTOR SUPERFAMILY MEMBER 18"/>
    <property type="match status" value="1"/>
</dbReference>
<evidence type="ECO:0000313" key="4">
    <source>
        <dbReference type="EMBL" id="KAJ1144991.1"/>
    </source>
</evidence>
<keyword evidence="1" id="KW-0472">Membrane</keyword>
<keyword evidence="1" id="KW-1133">Transmembrane helix</keyword>
<accession>A0AAV7QX63</accession>
<comment type="caution">
    <text evidence="4">The sequence shown here is derived from an EMBL/GenBank/DDBJ whole genome shotgun (WGS) entry which is preliminary data.</text>
</comment>
<name>A0AAV7QX63_PLEWA</name>
<dbReference type="SMART" id="SM00208">
    <property type="entry name" value="TNFR"/>
    <property type="match status" value="2"/>
</dbReference>
<sequence length="254" mass="28054">MVMLLALLGLAWGLTAWCGGTQGIQCPEDHYPLLSAQGSKCCNRCKTEVEKDTPCPGVEDPDCKCTTVGYMCVSPECSSCVLVPTCGKGTELTSSGSIQYSYRCQDCSSGKYSNTENGFCKNWTDCRSKDLKTIESGNRTHDAVCGIVKVIRTAPESQGTSTVILALLTATAIFILILVTIFLHLYIWRMKNEKLFIVKEGDCTTEHEHINPLEDSWSCQLPEEEHGERILVDASVKQSWQARRKPSWSSDPNP</sequence>
<feature type="signal peptide" evidence="2">
    <location>
        <begin position="1"/>
        <end position="23"/>
    </location>
</feature>
<protein>
    <recommendedName>
        <fullName evidence="3">TNFR-Cys domain-containing protein</fullName>
    </recommendedName>
</protein>
<dbReference type="Proteomes" id="UP001066276">
    <property type="component" value="Chromosome 6"/>
</dbReference>
<dbReference type="InterPro" id="IPR001368">
    <property type="entry name" value="TNFR/NGFR_Cys_rich_reg"/>
</dbReference>
<gene>
    <name evidence="4" type="ORF">NDU88_011283</name>
</gene>
<proteinExistence type="predicted"/>
<evidence type="ECO:0000256" key="1">
    <source>
        <dbReference type="SAM" id="Phobius"/>
    </source>
</evidence>
<dbReference type="PANTHER" id="PTHR47388">
    <property type="entry name" value="TUMOR NECROSIS FACTOR RECEPTOR SUPERFAMILY MEMBER 18"/>
    <property type="match status" value="1"/>
</dbReference>
<dbReference type="InterPro" id="IPR053107">
    <property type="entry name" value="TNFRSF18"/>
</dbReference>
<keyword evidence="1" id="KW-0812">Transmembrane</keyword>
<dbReference type="GO" id="GO:0009897">
    <property type="term" value="C:external side of plasma membrane"/>
    <property type="evidence" value="ECO:0007669"/>
    <property type="project" value="TreeGrafter"/>
</dbReference>
<keyword evidence="5" id="KW-1185">Reference proteome</keyword>
<dbReference type="GO" id="GO:0045785">
    <property type="term" value="P:positive regulation of cell adhesion"/>
    <property type="evidence" value="ECO:0007669"/>
    <property type="project" value="TreeGrafter"/>
</dbReference>
<feature type="transmembrane region" description="Helical" evidence="1">
    <location>
        <begin position="163"/>
        <end position="187"/>
    </location>
</feature>